<dbReference type="OrthoDB" id="9793944at2"/>
<dbReference type="InterPro" id="IPR051312">
    <property type="entry name" value="Diverse_Substr_Oxidored"/>
</dbReference>
<protein>
    <submittedName>
        <fullName evidence="5">Carbon-monoxide dehydrogenase medium subunit</fullName>
    </submittedName>
</protein>
<evidence type="ECO:0000313" key="5">
    <source>
        <dbReference type="EMBL" id="SHG59459.1"/>
    </source>
</evidence>
<dbReference type="InterPro" id="IPR036683">
    <property type="entry name" value="CO_DH_flav_C_dom_sf"/>
</dbReference>
<dbReference type="PANTHER" id="PTHR42659:SF2">
    <property type="entry name" value="XANTHINE DEHYDROGENASE SUBUNIT C-RELATED"/>
    <property type="match status" value="1"/>
</dbReference>
<dbReference type="InterPro" id="IPR036318">
    <property type="entry name" value="FAD-bd_PCMH-like_sf"/>
</dbReference>
<name>A0A1M5L3U7_9BRAD</name>
<dbReference type="Pfam" id="PF03450">
    <property type="entry name" value="CO_deh_flav_C"/>
    <property type="match status" value="1"/>
</dbReference>
<dbReference type="PROSITE" id="PS51387">
    <property type="entry name" value="FAD_PCMH"/>
    <property type="match status" value="1"/>
</dbReference>
<dbReference type="SMART" id="SM01092">
    <property type="entry name" value="CO_deh_flav_C"/>
    <property type="match status" value="1"/>
</dbReference>
<dbReference type="Gene3D" id="3.30.390.50">
    <property type="entry name" value="CO dehydrogenase flavoprotein, C-terminal domain"/>
    <property type="match status" value="1"/>
</dbReference>
<dbReference type="SUPFAM" id="SSF56176">
    <property type="entry name" value="FAD-binding/transporter-associated domain-like"/>
    <property type="match status" value="1"/>
</dbReference>
<dbReference type="EMBL" id="LT670817">
    <property type="protein sequence ID" value="SHG59459.1"/>
    <property type="molecule type" value="Genomic_DNA"/>
</dbReference>
<keyword evidence="3" id="KW-0560">Oxidoreductase</keyword>
<evidence type="ECO:0000256" key="3">
    <source>
        <dbReference type="ARBA" id="ARBA00023002"/>
    </source>
</evidence>
<evidence type="ECO:0000256" key="1">
    <source>
        <dbReference type="ARBA" id="ARBA00022630"/>
    </source>
</evidence>
<evidence type="ECO:0000313" key="6">
    <source>
        <dbReference type="Proteomes" id="UP000189796"/>
    </source>
</evidence>
<evidence type="ECO:0000259" key="4">
    <source>
        <dbReference type="PROSITE" id="PS51387"/>
    </source>
</evidence>
<organism evidence="5 6">
    <name type="scientific">Bradyrhizobium erythrophlei</name>
    <dbReference type="NCBI Taxonomy" id="1437360"/>
    <lineage>
        <taxon>Bacteria</taxon>
        <taxon>Pseudomonadati</taxon>
        <taxon>Pseudomonadota</taxon>
        <taxon>Alphaproteobacteria</taxon>
        <taxon>Hyphomicrobiales</taxon>
        <taxon>Nitrobacteraceae</taxon>
        <taxon>Bradyrhizobium</taxon>
    </lineage>
</organism>
<sequence length="288" mass="30823">MKPGRFSYEAPASLDAALDSLATWHDAAKIIAGGQSLAPMLNMRLARPDHLIDINGLADLGHVAVDGDRLSIGALVRHHQLGHHGLVVQHCPMLAYAAETIGHYAIRQRGTIGGSLAHADPAAQLPLAALTLDAEIELRSATTRRTVPADAFFVSIFTTAIEPDELLVTIRLPLRQPHEGWGFRLFTRRAGDFAIVSVAATLARGQGAAIERLRLAIGGIGPVPVRAEHLVPAEFATVLTEGWSVGVAAAVAAAVEIEDNERTPVVFRRELVESLARDVLDDALERAR</sequence>
<dbReference type="PANTHER" id="PTHR42659">
    <property type="entry name" value="XANTHINE DEHYDROGENASE SUBUNIT C-RELATED"/>
    <property type="match status" value="1"/>
</dbReference>
<accession>A0A1M5L3U7</accession>
<gene>
    <name evidence="5" type="ORF">SAMN05443248_2079</name>
</gene>
<evidence type="ECO:0000256" key="2">
    <source>
        <dbReference type="ARBA" id="ARBA00022827"/>
    </source>
</evidence>
<dbReference type="InterPro" id="IPR016166">
    <property type="entry name" value="FAD-bd_PCMH"/>
</dbReference>
<dbReference type="SUPFAM" id="SSF55447">
    <property type="entry name" value="CO dehydrogenase flavoprotein C-terminal domain-like"/>
    <property type="match status" value="1"/>
</dbReference>
<dbReference type="InterPro" id="IPR016167">
    <property type="entry name" value="FAD-bd_PCMH_sub1"/>
</dbReference>
<keyword evidence="1" id="KW-0285">Flavoprotein</keyword>
<dbReference type="GO" id="GO:0071949">
    <property type="term" value="F:FAD binding"/>
    <property type="evidence" value="ECO:0007669"/>
    <property type="project" value="InterPro"/>
</dbReference>
<dbReference type="InterPro" id="IPR005107">
    <property type="entry name" value="CO_DH_flav_C"/>
</dbReference>
<dbReference type="AlphaFoldDB" id="A0A1M5L3U7"/>
<keyword evidence="2" id="KW-0274">FAD</keyword>
<reference evidence="5 6" key="1">
    <citation type="submission" date="2016-11" db="EMBL/GenBank/DDBJ databases">
        <authorList>
            <person name="Jaros S."/>
            <person name="Januszkiewicz K."/>
            <person name="Wedrychowicz H."/>
        </authorList>
    </citation>
    <scope>NUCLEOTIDE SEQUENCE [LARGE SCALE GENOMIC DNA]</scope>
    <source>
        <strain evidence="5 6">GAS138</strain>
    </source>
</reference>
<feature type="domain" description="FAD-binding PCMH-type" evidence="4">
    <location>
        <begin position="1"/>
        <end position="177"/>
    </location>
</feature>
<dbReference type="InterPro" id="IPR002346">
    <property type="entry name" value="Mopterin_DH_FAD-bd"/>
</dbReference>
<dbReference type="Gene3D" id="3.30.465.10">
    <property type="match status" value="1"/>
</dbReference>
<dbReference type="Pfam" id="PF00941">
    <property type="entry name" value="FAD_binding_5"/>
    <property type="match status" value="1"/>
</dbReference>
<dbReference type="InterPro" id="IPR016169">
    <property type="entry name" value="FAD-bd_PCMH_sub2"/>
</dbReference>
<proteinExistence type="predicted"/>
<dbReference type="GO" id="GO:0016491">
    <property type="term" value="F:oxidoreductase activity"/>
    <property type="evidence" value="ECO:0007669"/>
    <property type="project" value="UniProtKB-KW"/>
</dbReference>
<dbReference type="Proteomes" id="UP000189796">
    <property type="component" value="Chromosome I"/>
</dbReference>
<dbReference type="RefSeq" id="WP_079601129.1">
    <property type="nucleotide sequence ID" value="NZ_LT670817.1"/>
</dbReference>
<dbReference type="Gene3D" id="3.30.43.10">
    <property type="entry name" value="Uridine Diphospho-n-acetylenolpyruvylglucosamine Reductase, domain 2"/>
    <property type="match status" value="1"/>
</dbReference>